<sequence length="86" mass="9411">MPSSGVNRHWSRSGGHGSVFSIFFGDLGDGRGAPRSVPTKDESTRMEGSQKRLRKVGTRGWLGRRGCQRGPGMQGAPRYASELFMK</sequence>
<proteinExistence type="predicted"/>
<comment type="caution">
    <text evidence="2">The sequence shown here is derived from an EMBL/GenBank/DDBJ whole genome shotgun (WGS) entry which is preliminary data.</text>
</comment>
<organism evidence="2 3">
    <name type="scientific">Caerostris extrusa</name>
    <name type="common">Bark spider</name>
    <name type="synonym">Caerostris bankana</name>
    <dbReference type="NCBI Taxonomy" id="172846"/>
    <lineage>
        <taxon>Eukaryota</taxon>
        <taxon>Metazoa</taxon>
        <taxon>Ecdysozoa</taxon>
        <taxon>Arthropoda</taxon>
        <taxon>Chelicerata</taxon>
        <taxon>Arachnida</taxon>
        <taxon>Araneae</taxon>
        <taxon>Araneomorphae</taxon>
        <taxon>Entelegynae</taxon>
        <taxon>Araneoidea</taxon>
        <taxon>Araneidae</taxon>
        <taxon>Caerostris</taxon>
    </lineage>
</organism>
<dbReference type="AlphaFoldDB" id="A0AAV4RMZ9"/>
<feature type="region of interest" description="Disordered" evidence="1">
    <location>
        <begin position="26"/>
        <end position="86"/>
    </location>
</feature>
<gene>
    <name evidence="2" type="ORF">CEXT_428931</name>
</gene>
<evidence type="ECO:0000313" key="2">
    <source>
        <dbReference type="EMBL" id="GIY22469.1"/>
    </source>
</evidence>
<reference evidence="2 3" key="1">
    <citation type="submission" date="2021-06" db="EMBL/GenBank/DDBJ databases">
        <title>Caerostris extrusa draft genome.</title>
        <authorList>
            <person name="Kono N."/>
            <person name="Arakawa K."/>
        </authorList>
    </citation>
    <scope>NUCLEOTIDE SEQUENCE [LARGE SCALE GENOMIC DNA]</scope>
</reference>
<dbReference type="EMBL" id="BPLR01008153">
    <property type="protein sequence ID" value="GIY22469.1"/>
    <property type="molecule type" value="Genomic_DNA"/>
</dbReference>
<feature type="compositionally biased region" description="Basic and acidic residues" evidence="1">
    <location>
        <begin position="38"/>
        <end position="50"/>
    </location>
</feature>
<name>A0AAV4RMZ9_CAEEX</name>
<protein>
    <submittedName>
        <fullName evidence="2">Uncharacterized protein</fullName>
    </submittedName>
</protein>
<evidence type="ECO:0000313" key="3">
    <source>
        <dbReference type="Proteomes" id="UP001054945"/>
    </source>
</evidence>
<evidence type="ECO:0000256" key="1">
    <source>
        <dbReference type="SAM" id="MobiDB-lite"/>
    </source>
</evidence>
<accession>A0AAV4RMZ9</accession>
<dbReference type="Proteomes" id="UP001054945">
    <property type="component" value="Unassembled WGS sequence"/>
</dbReference>
<keyword evidence="3" id="KW-1185">Reference proteome</keyword>